<proteinExistence type="predicted"/>
<protein>
    <submittedName>
        <fullName evidence="2">Uncharacterized protein</fullName>
    </submittedName>
</protein>
<accession>A0A3G2J651</accession>
<evidence type="ECO:0000313" key="2">
    <source>
        <dbReference type="EMBL" id="AYN37668.1"/>
    </source>
</evidence>
<keyword evidence="3" id="KW-1185">Reference proteome</keyword>
<reference evidence="2 3" key="1">
    <citation type="submission" date="2018-10" db="EMBL/GenBank/DDBJ databases">
        <title>The genome of Streptomyces dangxiongensis Z022.</title>
        <authorList>
            <person name="Zhang B."/>
        </authorList>
    </citation>
    <scope>NUCLEOTIDE SEQUENCE [LARGE SCALE GENOMIC DNA]</scope>
    <source>
        <strain evidence="2 3">Z022</strain>
        <plasmid evidence="2 3">unnamed1</plasmid>
    </source>
</reference>
<feature type="region of interest" description="Disordered" evidence="1">
    <location>
        <begin position="143"/>
        <end position="169"/>
    </location>
</feature>
<evidence type="ECO:0000313" key="3">
    <source>
        <dbReference type="Proteomes" id="UP000268329"/>
    </source>
</evidence>
<dbReference type="KEGG" id="sdd:D9753_00045"/>
<name>A0A3G2J651_9ACTN</name>
<sequence length="169" mass="18240">MCLTMADRAHEAALNARQTDTDATRLESEHTRLVHDHGAAETEAAELGGYAEELAATVNGIKQSSQYKAARELSERLSTLQALKLVSSTALHTAHAAREEEERTAQACHETAQDACDAATSAAQLVSQTNDLLARTGLKLSLPRRPSAVEPPPPSWRRYARTSNTIPSP</sequence>
<gene>
    <name evidence="2" type="ORF">D9753_00045</name>
</gene>
<dbReference type="EMBL" id="CP033072">
    <property type="protein sequence ID" value="AYN37668.1"/>
    <property type="molecule type" value="Genomic_DNA"/>
</dbReference>
<keyword evidence="2" id="KW-0614">Plasmid</keyword>
<dbReference type="AlphaFoldDB" id="A0A3G2J651"/>
<geneLocation type="plasmid" evidence="2">
    <name>unnamed1</name>
</geneLocation>
<evidence type="ECO:0000256" key="1">
    <source>
        <dbReference type="SAM" id="MobiDB-lite"/>
    </source>
</evidence>
<dbReference type="Proteomes" id="UP000268329">
    <property type="component" value="Plasmid unnamed1"/>
</dbReference>
<organism evidence="2 3">
    <name type="scientific">Streptomyces dangxiongensis</name>
    <dbReference type="NCBI Taxonomy" id="1442032"/>
    <lineage>
        <taxon>Bacteria</taxon>
        <taxon>Bacillati</taxon>
        <taxon>Actinomycetota</taxon>
        <taxon>Actinomycetes</taxon>
        <taxon>Kitasatosporales</taxon>
        <taxon>Streptomycetaceae</taxon>
        <taxon>Streptomyces</taxon>
    </lineage>
</organism>